<reference evidence="4" key="1">
    <citation type="journal article" date="2013" name="Genome Announc.">
        <title>Draft Genome Sequence of the Dimorphic Prosthecate Bacterium Brevundimonas abyssalis TAR-001T.</title>
        <authorList>
            <person name="Tsubouchi T."/>
            <person name="Nishi S."/>
            <person name="Usui K."/>
            <person name="Shimane Y."/>
            <person name="Takaki Y."/>
            <person name="Maruyama T."/>
            <person name="Hatada Y."/>
        </authorList>
    </citation>
    <scope>NUCLEOTIDE SEQUENCE [LARGE SCALE GENOMIC DNA]</scope>
    <source>
        <strain evidence="4">TAR-001</strain>
    </source>
</reference>
<dbReference type="InterPro" id="IPR010281">
    <property type="entry name" value="DUF885"/>
</dbReference>
<evidence type="ECO:0000313" key="3">
    <source>
        <dbReference type="EMBL" id="GAD58559.1"/>
    </source>
</evidence>
<evidence type="ECO:0000256" key="1">
    <source>
        <dbReference type="SAM" id="MobiDB-lite"/>
    </source>
</evidence>
<dbReference type="OrthoDB" id="9763405at2"/>
<dbReference type="PANTHER" id="PTHR33361:SF2">
    <property type="entry name" value="DUF885 DOMAIN-CONTAINING PROTEIN"/>
    <property type="match status" value="1"/>
</dbReference>
<dbReference type="Proteomes" id="UP000016569">
    <property type="component" value="Unassembled WGS sequence"/>
</dbReference>
<gene>
    <name evidence="3" type="ORF">MBEBAB_0809</name>
</gene>
<organism evidence="3 4">
    <name type="scientific">Brevundimonas abyssalis TAR-001</name>
    <dbReference type="NCBI Taxonomy" id="1391729"/>
    <lineage>
        <taxon>Bacteria</taxon>
        <taxon>Pseudomonadati</taxon>
        <taxon>Pseudomonadota</taxon>
        <taxon>Alphaproteobacteria</taxon>
        <taxon>Caulobacterales</taxon>
        <taxon>Caulobacteraceae</taxon>
        <taxon>Brevundimonas</taxon>
    </lineage>
</organism>
<dbReference type="AlphaFoldDB" id="A0A8E0N8H6"/>
<name>A0A8E0N8H6_9CAUL</name>
<sequence length="599" mass="66123">MTRSIALMGAAVLALTAAAPLSQPVQAQPVPAEAQAQDPALAAILADYEAFDRSQDPISAGREGDDEALSQLPDTSREAEVARAETLRGFAARLEAIDPAALTEEDRLNHAFISWIIDMAVERVAFDGGRLAFDSEGGPGQWIGYMAGSTRITNRAEGEAWLERMAGLGAFYDEARTDARRGLETGLVQTRSVVENALMLAETDAAFTAETDPLLRPLADLPASIPADVQEGWRARARDIIAGEIAPRRRAWVAFLREEYLPAAPETLGLAHRPGGRDYYAFLARSYTTTDMTPDEIHALGQSEVARIRTRMDEEMAAAGWEGDFASFLTFLRTDPQFYATSREDLLKEASEMSKRADGGLPALFGTLPRLPYDVRPVPEEIEANYTTGRYFAGSMEAGLPGGYIVNTGRLDQRPLYELPALTLHEAVPGHHLQIALQQEAEAGPYFRRGANVTAFTEGWGLYAEYLGEEMGFYRTPYERFGRLSYEMWRACRLVADTGIHWLGWEIEQARACFAENSALATHNIETELQRYIGWPGQALAYKIGEIRLRDIRGRAEAALGEDFDVRAFHDALLVDGPLPLDLLDQRMDAWIAEQAAED</sequence>
<accession>A0A8E0N8H6</accession>
<feature type="region of interest" description="Disordered" evidence="1">
    <location>
        <begin position="56"/>
        <end position="78"/>
    </location>
</feature>
<dbReference type="PANTHER" id="PTHR33361">
    <property type="entry name" value="GLR0591 PROTEIN"/>
    <property type="match status" value="1"/>
</dbReference>
<dbReference type="EMBL" id="BATC01000008">
    <property type="protein sequence ID" value="GAD58559.1"/>
    <property type="molecule type" value="Genomic_DNA"/>
</dbReference>
<evidence type="ECO:0008006" key="5">
    <source>
        <dbReference type="Google" id="ProtNLM"/>
    </source>
</evidence>
<dbReference type="Pfam" id="PF05960">
    <property type="entry name" value="DUF885"/>
    <property type="match status" value="1"/>
</dbReference>
<evidence type="ECO:0000313" key="4">
    <source>
        <dbReference type="Proteomes" id="UP000016569"/>
    </source>
</evidence>
<dbReference type="RefSeq" id="WP_021696655.1">
    <property type="nucleotide sequence ID" value="NZ_BATC01000008.1"/>
</dbReference>
<keyword evidence="4" id="KW-1185">Reference proteome</keyword>
<evidence type="ECO:0000256" key="2">
    <source>
        <dbReference type="SAM" id="SignalP"/>
    </source>
</evidence>
<feature type="signal peptide" evidence="2">
    <location>
        <begin position="1"/>
        <end position="27"/>
    </location>
</feature>
<protein>
    <recommendedName>
        <fullName evidence="5">DUF885 domain-containing protein</fullName>
    </recommendedName>
</protein>
<comment type="caution">
    <text evidence="3">The sequence shown here is derived from an EMBL/GenBank/DDBJ whole genome shotgun (WGS) entry which is preliminary data.</text>
</comment>
<proteinExistence type="predicted"/>
<keyword evidence="2" id="KW-0732">Signal</keyword>
<feature type="chain" id="PRO_5034993183" description="DUF885 domain-containing protein" evidence="2">
    <location>
        <begin position="28"/>
        <end position="599"/>
    </location>
</feature>